<dbReference type="InterPro" id="IPR027417">
    <property type="entry name" value="P-loop_NTPase"/>
</dbReference>
<name>A0A1R1F2K9_9BACL</name>
<feature type="domain" description="HD" evidence="2">
    <location>
        <begin position="200"/>
        <end position="287"/>
    </location>
</feature>
<dbReference type="RefSeq" id="WP_076167478.1">
    <property type="nucleotide sequence ID" value="NZ_MRTP01000001.1"/>
</dbReference>
<dbReference type="Pfam" id="PF01966">
    <property type="entry name" value="HD"/>
    <property type="match status" value="1"/>
</dbReference>
<dbReference type="Proteomes" id="UP000187172">
    <property type="component" value="Unassembled WGS sequence"/>
</dbReference>
<dbReference type="AlphaFoldDB" id="A0A1R1F2K9"/>
<dbReference type="EMBL" id="MRTP01000001">
    <property type="protein sequence ID" value="OMF58196.1"/>
    <property type="molecule type" value="Genomic_DNA"/>
</dbReference>
<dbReference type="STRING" id="297318.BK138_06510"/>
<dbReference type="PANTHER" id="PTHR47545">
    <property type="entry name" value="MULTIFUNCTIONAL CCA PROTEIN"/>
    <property type="match status" value="1"/>
</dbReference>
<dbReference type="GO" id="GO:0000166">
    <property type="term" value="F:nucleotide binding"/>
    <property type="evidence" value="ECO:0007669"/>
    <property type="project" value="UniProtKB-KW"/>
</dbReference>
<sequence length="319" mass="36121">MSTIHMLVGIPGSGKSFYAKNLCKRERAVAVSTDSIRERLFGSESRQKNTYLVFDEAFAEIDRLLGEGRSVVFDATNVSRDRRVKFLKKFKDVPVEGHVCDTPYETARQRAGTRKRRIDDAVLTKFAKNFEFPVMAEGFQALHIVHSSEDVKLDRIQLEKLLAERPGHDELFAYLSACPHFSVMLGYDQENPYHSKTLSEHTYAVLAYINAQYEGDDLLAMQYAALFHDAGKPFCKVWKETRGYYSYFGHEHVSAAIACHVLKELGYDEAFVLKVVHMVSFHMEILHGGDAGASNIYHLLGGDLLARLYFFAEADTNGK</sequence>
<gene>
    <name evidence="3" type="ORF">BK138_06510</name>
</gene>
<dbReference type="InterPro" id="IPR050124">
    <property type="entry name" value="tRNA_CCA-adding_enzyme"/>
</dbReference>
<keyword evidence="3" id="KW-0378">Hydrolase</keyword>
<evidence type="ECO:0000256" key="1">
    <source>
        <dbReference type="ARBA" id="ARBA00022741"/>
    </source>
</evidence>
<dbReference type="GO" id="GO:0016787">
    <property type="term" value="F:hydrolase activity"/>
    <property type="evidence" value="ECO:0007669"/>
    <property type="project" value="UniProtKB-KW"/>
</dbReference>
<keyword evidence="4" id="KW-1185">Reference proteome</keyword>
<evidence type="ECO:0000259" key="2">
    <source>
        <dbReference type="Pfam" id="PF01966"/>
    </source>
</evidence>
<dbReference type="Pfam" id="PF13671">
    <property type="entry name" value="AAA_33"/>
    <property type="match status" value="1"/>
</dbReference>
<evidence type="ECO:0000313" key="3">
    <source>
        <dbReference type="EMBL" id="OMF58196.1"/>
    </source>
</evidence>
<accession>A0A1R1F2K9</accession>
<dbReference type="SUPFAM" id="SSF52540">
    <property type="entry name" value="P-loop containing nucleoside triphosphate hydrolases"/>
    <property type="match status" value="1"/>
</dbReference>
<proteinExistence type="predicted"/>
<dbReference type="Gene3D" id="1.10.3090.10">
    <property type="entry name" value="cca-adding enzyme, domain 2"/>
    <property type="match status" value="1"/>
</dbReference>
<dbReference type="Gene3D" id="3.40.50.300">
    <property type="entry name" value="P-loop containing nucleotide triphosphate hydrolases"/>
    <property type="match status" value="1"/>
</dbReference>
<protein>
    <submittedName>
        <fullName evidence="3">Phosphohydrolase</fullName>
    </submittedName>
</protein>
<reference evidence="3 4" key="1">
    <citation type="submission" date="2016-11" db="EMBL/GenBank/DDBJ databases">
        <title>Paenibacillus species isolates.</title>
        <authorList>
            <person name="Beno S.M."/>
        </authorList>
    </citation>
    <scope>NUCLEOTIDE SEQUENCE [LARGE SCALE GENOMIC DNA]</scope>
    <source>
        <strain evidence="3 4">FSL R5-0378</strain>
    </source>
</reference>
<dbReference type="InterPro" id="IPR006674">
    <property type="entry name" value="HD_domain"/>
</dbReference>
<evidence type="ECO:0000313" key="4">
    <source>
        <dbReference type="Proteomes" id="UP000187172"/>
    </source>
</evidence>
<keyword evidence="1" id="KW-0547">Nucleotide-binding</keyword>
<comment type="caution">
    <text evidence="3">The sequence shown here is derived from an EMBL/GenBank/DDBJ whole genome shotgun (WGS) entry which is preliminary data.</text>
</comment>
<dbReference type="SUPFAM" id="SSF109604">
    <property type="entry name" value="HD-domain/PDEase-like"/>
    <property type="match status" value="1"/>
</dbReference>
<organism evidence="3 4">
    <name type="scientific">Paenibacillus rhizosphaerae</name>
    <dbReference type="NCBI Taxonomy" id="297318"/>
    <lineage>
        <taxon>Bacteria</taxon>
        <taxon>Bacillati</taxon>
        <taxon>Bacillota</taxon>
        <taxon>Bacilli</taxon>
        <taxon>Bacillales</taxon>
        <taxon>Paenibacillaceae</taxon>
        <taxon>Paenibacillus</taxon>
    </lineage>
</organism>